<dbReference type="Gene3D" id="3.40.718.10">
    <property type="entry name" value="Isopropylmalate Dehydrogenase"/>
    <property type="match status" value="1"/>
</dbReference>
<evidence type="ECO:0000256" key="2">
    <source>
        <dbReference type="ARBA" id="ARBA00007769"/>
    </source>
</evidence>
<comment type="caution">
    <text evidence="14">The sequence shown here is derived from an EMBL/GenBank/DDBJ whole genome shotgun (WGS) entry which is preliminary data.</text>
</comment>
<dbReference type="GO" id="GO:0004449">
    <property type="term" value="F:isocitrate dehydrogenase (NAD+) activity"/>
    <property type="evidence" value="ECO:0007669"/>
    <property type="project" value="TreeGrafter"/>
</dbReference>
<keyword evidence="4" id="KW-0028">Amino-acid biosynthesis</keyword>
<evidence type="ECO:0000313" key="15">
    <source>
        <dbReference type="Proteomes" id="UP000308549"/>
    </source>
</evidence>
<dbReference type="Proteomes" id="UP000308549">
    <property type="component" value="Unassembled WGS sequence"/>
</dbReference>
<dbReference type="FunFam" id="3.40.718.10:FF:000012">
    <property type="entry name" value="Homoisocitrate dehydrogenase, mitochondrial"/>
    <property type="match status" value="1"/>
</dbReference>
<organism evidence="14 15">
    <name type="scientific">Salinomyces thailandicus</name>
    <dbReference type="NCBI Taxonomy" id="706561"/>
    <lineage>
        <taxon>Eukaryota</taxon>
        <taxon>Fungi</taxon>
        <taxon>Dikarya</taxon>
        <taxon>Ascomycota</taxon>
        <taxon>Pezizomycotina</taxon>
        <taxon>Dothideomycetes</taxon>
        <taxon>Dothideomycetidae</taxon>
        <taxon>Mycosphaerellales</taxon>
        <taxon>Teratosphaeriaceae</taxon>
        <taxon>Salinomyces</taxon>
    </lineage>
</organism>
<keyword evidence="6" id="KW-0460">Magnesium</keyword>
<reference evidence="14 15" key="1">
    <citation type="submission" date="2017-03" db="EMBL/GenBank/DDBJ databases">
        <title>Genomes of endolithic fungi from Antarctica.</title>
        <authorList>
            <person name="Coleine C."/>
            <person name="Masonjones S."/>
            <person name="Stajich J.E."/>
        </authorList>
    </citation>
    <scope>NUCLEOTIDE SEQUENCE [LARGE SCALE GENOMIC DNA]</scope>
    <source>
        <strain evidence="14 15">CCFEE 6315</strain>
    </source>
</reference>
<dbReference type="Pfam" id="PF00180">
    <property type="entry name" value="Iso_dh"/>
    <property type="match status" value="1"/>
</dbReference>
<evidence type="ECO:0000256" key="5">
    <source>
        <dbReference type="ARBA" id="ARBA00022723"/>
    </source>
</evidence>
<keyword evidence="15" id="KW-1185">Reference proteome</keyword>
<evidence type="ECO:0000256" key="4">
    <source>
        <dbReference type="ARBA" id="ARBA00022605"/>
    </source>
</evidence>
<dbReference type="GO" id="GO:0005739">
    <property type="term" value="C:mitochondrion"/>
    <property type="evidence" value="ECO:0007669"/>
    <property type="project" value="TreeGrafter"/>
</dbReference>
<dbReference type="OrthoDB" id="10261637at2759"/>
<evidence type="ECO:0000313" key="14">
    <source>
        <dbReference type="EMBL" id="TKA32349.1"/>
    </source>
</evidence>
<dbReference type="EC" id="1.1.1.87" evidence="12"/>
<evidence type="ECO:0000256" key="9">
    <source>
        <dbReference type="ARBA" id="ARBA00023154"/>
    </source>
</evidence>
<keyword evidence="3" id="KW-0597">Phosphoprotein</keyword>
<dbReference type="PANTHER" id="PTHR11835:SF48">
    <property type="entry name" value="HOMOISOCITRATE DEHYDROGENASE, MITOCHONDRIAL"/>
    <property type="match status" value="1"/>
</dbReference>
<dbReference type="PROSITE" id="PS00470">
    <property type="entry name" value="IDH_IMDH"/>
    <property type="match status" value="1"/>
</dbReference>
<keyword evidence="8" id="KW-0520">NAD</keyword>
<name>A0A4V5N5T9_9PEZI</name>
<dbReference type="GO" id="GO:0047046">
    <property type="term" value="F:homoisocitrate dehydrogenase activity"/>
    <property type="evidence" value="ECO:0007669"/>
    <property type="project" value="UniProtKB-EC"/>
</dbReference>
<comment type="pathway">
    <text evidence="11">Amino-acid biosynthesis; L-lysine biosynthesis via AAA pathway; L-alpha-aminoadipate from 2-oxoglutarate: step 4/5.</text>
</comment>
<evidence type="ECO:0000256" key="8">
    <source>
        <dbReference type="ARBA" id="ARBA00023027"/>
    </source>
</evidence>
<evidence type="ECO:0000256" key="10">
    <source>
        <dbReference type="ARBA" id="ARBA00052540"/>
    </source>
</evidence>
<feature type="domain" description="Isopropylmalate dehydrogenase-like" evidence="13">
    <location>
        <begin position="8"/>
        <end position="360"/>
    </location>
</feature>
<evidence type="ECO:0000256" key="3">
    <source>
        <dbReference type="ARBA" id="ARBA00022553"/>
    </source>
</evidence>
<dbReference type="GO" id="GO:0006099">
    <property type="term" value="P:tricarboxylic acid cycle"/>
    <property type="evidence" value="ECO:0007669"/>
    <property type="project" value="TreeGrafter"/>
</dbReference>
<evidence type="ECO:0000256" key="6">
    <source>
        <dbReference type="ARBA" id="ARBA00022842"/>
    </source>
</evidence>
<accession>A0A4V5N5T9</accession>
<comment type="similarity">
    <text evidence="2">Belongs to the isocitrate and isopropylmalate dehydrogenases family.</text>
</comment>
<dbReference type="GO" id="GO:0009085">
    <property type="term" value="P:lysine biosynthetic process"/>
    <property type="evidence" value="ECO:0007669"/>
    <property type="project" value="UniProtKB-KW"/>
</dbReference>
<keyword evidence="9" id="KW-0457">Lysine biosynthesis</keyword>
<dbReference type="EMBL" id="NAJL01000005">
    <property type="protein sequence ID" value="TKA32349.1"/>
    <property type="molecule type" value="Genomic_DNA"/>
</dbReference>
<evidence type="ECO:0000256" key="12">
    <source>
        <dbReference type="ARBA" id="ARBA00066666"/>
    </source>
</evidence>
<dbReference type="SUPFAM" id="SSF53659">
    <property type="entry name" value="Isocitrate/Isopropylmalate dehydrogenase-like"/>
    <property type="match status" value="1"/>
</dbReference>
<protein>
    <recommendedName>
        <fullName evidence="12">homoisocitrate dehydrogenase</fullName>
        <ecNumber evidence="12">1.1.1.87</ecNumber>
    </recommendedName>
</protein>
<keyword evidence="5" id="KW-0479">Metal-binding</keyword>
<dbReference type="PANTHER" id="PTHR11835">
    <property type="entry name" value="DECARBOXYLATING DEHYDROGENASES-ISOCITRATE, ISOPROPYLMALATE, TARTRATE"/>
    <property type="match status" value="1"/>
</dbReference>
<evidence type="ECO:0000259" key="13">
    <source>
        <dbReference type="SMART" id="SM01329"/>
    </source>
</evidence>
<dbReference type="GO" id="GO:0051287">
    <property type="term" value="F:NAD binding"/>
    <property type="evidence" value="ECO:0007669"/>
    <property type="project" value="InterPro"/>
</dbReference>
<keyword evidence="7" id="KW-0560">Oxidoreductase</keyword>
<dbReference type="AlphaFoldDB" id="A0A4V5N5T9"/>
<dbReference type="InterPro" id="IPR024084">
    <property type="entry name" value="IsoPropMal-DH-like_dom"/>
</dbReference>
<gene>
    <name evidence="14" type="ORF">B0A50_01455</name>
</gene>
<comment type="catalytic activity">
    <reaction evidence="10">
        <text>(2R,3S)-homoisocitrate + NAD(+) = 2-oxoadipate + CO2 + NADH</text>
        <dbReference type="Rhea" id="RHEA:11900"/>
        <dbReference type="ChEBI" id="CHEBI:15404"/>
        <dbReference type="ChEBI" id="CHEBI:16526"/>
        <dbReference type="ChEBI" id="CHEBI:57499"/>
        <dbReference type="ChEBI" id="CHEBI:57540"/>
        <dbReference type="ChEBI" id="CHEBI:57945"/>
        <dbReference type="EC" id="1.1.1.87"/>
    </reaction>
</comment>
<sequence length="364" mass="38771">MAASRTLRIGLIPGDGIGKEVIPAGRRLLEALPPSLGLKFSFVDLEAGFECFKSTGVALPDKTVETLKKECDGALFGAVSSPSTPTKGYSSPIVALRKKLDLYANVRPVKSVAPTPAFPDPIDLVIVRENTEDLYVKEEKTYDAADGSGKIAEAIKRISQRASSRIATMAGEIAVRRQRVRQSTGDAANKQALVTITHKSNVLSQTDGLFRSTAREALEAPRFQNSGIKIEEQIVDSMVYKLFRQPADYDVIVAPNLYGDILSDGAAALVGSLGLVPSANVGDGFAIGEPCHGSAPDIQGKGIANPIATLRSVAVMLEFLEQEEAAAIIYKAVDANLSEGRLLSPDMGGTAGTEEIVEDVIRRF</sequence>
<dbReference type="InterPro" id="IPR019818">
    <property type="entry name" value="IsoCit/isopropylmalate_DH_CS"/>
</dbReference>
<evidence type="ECO:0000256" key="1">
    <source>
        <dbReference type="ARBA" id="ARBA00001946"/>
    </source>
</evidence>
<proteinExistence type="inferred from homology"/>
<dbReference type="GO" id="GO:0006102">
    <property type="term" value="P:isocitrate metabolic process"/>
    <property type="evidence" value="ECO:0007669"/>
    <property type="project" value="TreeGrafter"/>
</dbReference>
<dbReference type="SMART" id="SM01329">
    <property type="entry name" value="Iso_dh"/>
    <property type="match status" value="1"/>
</dbReference>
<evidence type="ECO:0000256" key="11">
    <source>
        <dbReference type="ARBA" id="ARBA00060720"/>
    </source>
</evidence>
<dbReference type="GO" id="GO:0000287">
    <property type="term" value="F:magnesium ion binding"/>
    <property type="evidence" value="ECO:0007669"/>
    <property type="project" value="InterPro"/>
</dbReference>
<evidence type="ECO:0000256" key="7">
    <source>
        <dbReference type="ARBA" id="ARBA00023002"/>
    </source>
</evidence>
<comment type="cofactor">
    <cofactor evidence="1">
        <name>Mg(2+)</name>
        <dbReference type="ChEBI" id="CHEBI:18420"/>
    </cofactor>
</comment>